<accession>A0A5S4EL59</accession>
<dbReference type="NCBIfam" id="TIGR01439">
    <property type="entry name" value="lp_hng_hel_AbrB"/>
    <property type="match status" value="1"/>
</dbReference>
<dbReference type="Pfam" id="PF04014">
    <property type="entry name" value="MazE_antitoxin"/>
    <property type="match status" value="1"/>
</dbReference>
<evidence type="ECO:0000313" key="2">
    <source>
        <dbReference type="EMBL" id="TMQ76100.1"/>
    </source>
</evidence>
<organism evidence="2 3">
    <name type="scientific">Candidatus Accumulibacter phosphatis</name>
    <dbReference type="NCBI Taxonomy" id="327160"/>
    <lineage>
        <taxon>Bacteria</taxon>
        <taxon>Pseudomonadati</taxon>
        <taxon>Pseudomonadota</taxon>
        <taxon>Betaproteobacteria</taxon>
        <taxon>Candidatus Accumulibacter</taxon>
    </lineage>
</organism>
<dbReference type="SMART" id="SM00966">
    <property type="entry name" value="SpoVT_AbrB"/>
    <property type="match status" value="1"/>
</dbReference>
<proteinExistence type="predicted"/>
<dbReference type="GO" id="GO:0003677">
    <property type="term" value="F:DNA binding"/>
    <property type="evidence" value="ECO:0007669"/>
    <property type="project" value="InterPro"/>
</dbReference>
<dbReference type="Proteomes" id="UP000306324">
    <property type="component" value="Unassembled WGS sequence"/>
</dbReference>
<gene>
    <name evidence="2" type="ORF">ACCUM_0094</name>
</gene>
<feature type="domain" description="SpoVT-AbrB" evidence="1">
    <location>
        <begin position="11"/>
        <end position="56"/>
    </location>
</feature>
<dbReference type="EMBL" id="SWAD01000063">
    <property type="protein sequence ID" value="TMQ76100.1"/>
    <property type="molecule type" value="Genomic_DNA"/>
</dbReference>
<dbReference type="Gene3D" id="2.10.260.10">
    <property type="match status" value="1"/>
</dbReference>
<evidence type="ECO:0000259" key="1">
    <source>
        <dbReference type="SMART" id="SM00966"/>
    </source>
</evidence>
<reference evidence="2 3" key="1">
    <citation type="submission" date="2019-04" db="EMBL/GenBank/DDBJ databases">
        <title>A novel phosphate-accumulating bacterium identified in bioreactor for phosphate removal from wastewater.</title>
        <authorList>
            <person name="Kotlyarov R.Y."/>
            <person name="Beletsky A.V."/>
            <person name="Kallistova A.Y."/>
            <person name="Dorofeev A.G."/>
            <person name="Nikolaev Y.Y."/>
            <person name="Pimenov N.V."/>
            <person name="Ravin N.V."/>
            <person name="Mardanov A.V."/>
        </authorList>
    </citation>
    <scope>NUCLEOTIDE SEQUENCE [LARGE SCALE GENOMIC DNA]</scope>
    <source>
        <strain evidence="2 3">Bin19</strain>
    </source>
</reference>
<comment type="caution">
    <text evidence="2">The sequence shown here is derived from an EMBL/GenBank/DDBJ whole genome shotgun (WGS) entry which is preliminary data.</text>
</comment>
<protein>
    <recommendedName>
        <fullName evidence="1">SpoVT-AbrB domain-containing protein</fullName>
    </recommendedName>
</protein>
<dbReference type="AlphaFoldDB" id="A0A5S4EL59"/>
<name>A0A5S4EL59_9PROT</name>
<dbReference type="SUPFAM" id="SSF89447">
    <property type="entry name" value="AbrB/MazE/MraZ-like"/>
    <property type="match status" value="1"/>
</dbReference>
<dbReference type="InterPro" id="IPR007159">
    <property type="entry name" value="SpoVT-AbrB_dom"/>
</dbReference>
<evidence type="ECO:0000313" key="3">
    <source>
        <dbReference type="Proteomes" id="UP000306324"/>
    </source>
</evidence>
<dbReference type="InterPro" id="IPR037914">
    <property type="entry name" value="SpoVT-AbrB_sf"/>
</dbReference>
<sequence>MVDQERSMLSVTVSPRFQIVIPQAVREQLHIEAGRKLQVLAYDNRIELLPLESPQQLRGFLRGIDSTVEREGDRA</sequence>
<keyword evidence="3" id="KW-1185">Reference proteome</keyword>